<organism evidence="2 3">
    <name type="scientific">Catenaria anguillulae PL171</name>
    <dbReference type="NCBI Taxonomy" id="765915"/>
    <lineage>
        <taxon>Eukaryota</taxon>
        <taxon>Fungi</taxon>
        <taxon>Fungi incertae sedis</taxon>
        <taxon>Blastocladiomycota</taxon>
        <taxon>Blastocladiomycetes</taxon>
        <taxon>Blastocladiales</taxon>
        <taxon>Catenariaceae</taxon>
        <taxon>Catenaria</taxon>
    </lineage>
</organism>
<evidence type="ECO:0000256" key="1">
    <source>
        <dbReference type="SAM" id="MobiDB-lite"/>
    </source>
</evidence>
<gene>
    <name evidence="2" type="ORF">BCR44DRAFT_1103359</name>
</gene>
<dbReference type="EMBL" id="MCFL01000002">
    <property type="protein sequence ID" value="ORZ40955.1"/>
    <property type="molecule type" value="Genomic_DNA"/>
</dbReference>
<reference evidence="2 3" key="1">
    <citation type="submission" date="2016-07" db="EMBL/GenBank/DDBJ databases">
        <title>Pervasive Adenine N6-methylation of Active Genes in Fungi.</title>
        <authorList>
            <consortium name="DOE Joint Genome Institute"/>
            <person name="Mondo S.J."/>
            <person name="Dannebaum R.O."/>
            <person name="Kuo R.C."/>
            <person name="Labutti K."/>
            <person name="Haridas S."/>
            <person name="Kuo A."/>
            <person name="Salamov A."/>
            <person name="Ahrendt S.R."/>
            <person name="Lipzen A."/>
            <person name="Sullivan W."/>
            <person name="Andreopoulos W.B."/>
            <person name="Clum A."/>
            <person name="Lindquist E."/>
            <person name="Daum C."/>
            <person name="Ramamoorthy G.K."/>
            <person name="Gryganskyi A."/>
            <person name="Culley D."/>
            <person name="Magnuson J.K."/>
            <person name="James T.Y."/>
            <person name="O'Malley M.A."/>
            <person name="Stajich J.E."/>
            <person name="Spatafora J.W."/>
            <person name="Visel A."/>
            <person name="Grigoriev I.V."/>
        </authorList>
    </citation>
    <scope>NUCLEOTIDE SEQUENCE [LARGE SCALE GENOMIC DNA]</scope>
    <source>
        <strain evidence="2 3">PL171</strain>
    </source>
</reference>
<dbReference type="AlphaFoldDB" id="A0A1Y2I269"/>
<keyword evidence="3" id="KW-1185">Reference proteome</keyword>
<proteinExistence type="predicted"/>
<feature type="region of interest" description="Disordered" evidence="1">
    <location>
        <begin position="93"/>
        <end position="124"/>
    </location>
</feature>
<evidence type="ECO:0000313" key="2">
    <source>
        <dbReference type="EMBL" id="ORZ40955.1"/>
    </source>
</evidence>
<dbReference type="Proteomes" id="UP000193411">
    <property type="component" value="Unassembled WGS sequence"/>
</dbReference>
<name>A0A1Y2I269_9FUNG</name>
<sequence length="177" mass="18675">MLHFLFRRTMARRGAAPLTRPQASTTRNPSIRPSVFLGLSQARVFSKTCHRGPQSRGGSFYLLTAFATVAVISAGGCLAWNGSPFVNCDPGAASHPGEGARSPSSGPSASDIDKESQPSSPALQSRRLLSACTGPTRRGFAGFAARFLGPDTGSALECQAHHHHQPVHSPNLRCAVL</sequence>
<protein>
    <submittedName>
        <fullName evidence="2">Uncharacterized protein</fullName>
    </submittedName>
</protein>
<accession>A0A1Y2I269</accession>
<feature type="compositionally biased region" description="Low complexity" evidence="1">
    <location>
        <begin position="96"/>
        <end position="110"/>
    </location>
</feature>
<evidence type="ECO:0000313" key="3">
    <source>
        <dbReference type="Proteomes" id="UP000193411"/>
    </source>
</evidence>
<comment type="caution">
    <text evidence="2">The sequence shown here is derived from an EMBL/GenBank/DDBJ whole genome shotgun (WGS) entry which is preliminary data.</text>
</comment>